<protein>
    <submittedName>
        <fullName evidence="6">Uncharacterized protein</fullName>
    </submittedName>
</protein>
<evidence type="ECO:0000313" key="7">
    <source>
        <dbReference type="Proteomes" id="UP000251314"/>
    </source>
</evidence>
<dbReference type="EMBL" id="RCMV01000338">
    <property type="protein sequence ID" value="KAG3218855.1"/>
    <property type="molecule type" value="Genomic_DNA"/>
</dbReference>
<evidence type="ECO:0000313" key="2">
    <source>
        <dbReference type="EMBL" id="KAG2915693.1"/>
    </source>
</evidence>
<dbReference type="Proteomes" id="UP000251314">
    <property type="component" value="Unassembled WGS sequence"/>
</dbReference>
<comment type="caution">
    <text evidence="6">The sequence shown here is derived from an EMBL/GenBank/DDBJ whole genome shotgun (WGS) entry which is preliminary data.</text>
</comment>
<keyword evidence="7" id="KW-1185">Reference proteome</keyword>
<dbReference type="Proteomes" id="UP000697107">
    <property type="component" value="Unassembled WGS sequence"/>
</dbReference>
<proteinExistence type="predicted"/>
<feature type="region of interest" description="Disordered" evidence="1">
    <location>
        <begin position="121"/>
        <end position="150"/>
    </location>
</feature>
<accession>A0A329RKW7</accession>
<dbReference type="AlphaFoldDB" id="A0A329RKW7"/>
<dbReference type="Proteomes" id="UP000760860">
    <property type="component" value="Unassembled WGS sequence"/>
</dbReference>
<reference evidence="5" key="2">
    <citation type="submission" date="2018-05" db="EMBL/GenBank/DDBJ databases">
        <title>Effector identification in a new, highly contiguous assembly of the strawberry crown rot pathogen Phytophthora cactorum.</title>
        <authorList>
            <person name="Armitage A.D."/>
            <person name="Nellist C.F."/>
            <person name="Bates H."/>
            <person name="Vickerstaff R.J."/>
            <person name="Harrison R.J."/>
        </authorList>
    </citation>
    <scope>NUCLEOTIDE SEQUENCE</scope>
    <source>
        <strain evidence="2">4032</strain>
        <strain evidence="3">4040</strain>
        <strain evidence="4">P415</strain>
        <strain evidence="5">P421</strain>
    </source>
</reference>
<dbReference type="EMBL" id="RCML01000370">
    <property type="protein sequence ID" value="KAG2979179.1"/>
    <property type="molecule type" value="Genomic_DNA"/>
</dbReference>
<evidence type="ECO:0000313" key="3">
    <source>
        <dbReference type="EMBL" id="KAG2935358.1"/>
    </source>
</evidence>
<evidence type="ECO:0000313" key="6">
    <source>
        <dbReference type="EMBL" id="RAW24960.1"/>
    </source>
</evidence>
<dbReference type="EMBL" id="RCMI01000352">
    <property type="protein sequence ID" value="KAG2915693.1"/>
    <property type="molecule type" value="Genomic_DNA"/>
</dbReference>
<dbReference type="EMBL" id="RCMK01000341">
    <property type="protein sequence ID" value="KAG2935358.1"/>
    <property type="molecule type" value="Genomic_DNA"/>
</dbReference>
<dbReference type="Proteomes" id="UP000774804">
    <property type="component" value="Unassembled WGS sequence"/>
</dbReference>
<organism evidence="6 7">
    <name type="scientific">Phytophthora cactorum</name>
    <dbReference type="NCBI Taxonomy" id="29920"/>
    <lineage>
        <taxon>Eukaryota</taxon>
        <taxon>Sar</taxon>
        <taxon>Stramenopiles</taxon>
        <taxon>Oomycota</taxon>
        <taxon>Peronosporomycetes</taxon>
        <taxon>Peronosporales</taxon>
        <taxon>Peronosporaceae</taxon>
        <taxon>Phytophthora</taxon>
    </lineage>
</organism>
<evidence type="ECO:0000313" key="5">
    <source>
        <dbReference type="EMBL" id="KAG3218855.1"/>
    </source>
</evidence>
<dbReference type="VEuPathDB" id="FungiDB:PC110_g18620"/>
<gene>
    <name evidence="6" type="ORF">PC110_g18620</name>
    <name evidence="2" type="ORF">PC115_g11296</name>
    <name evidence="3" type="ORF">PC117_g12442</name>
    <name evidence="4" type="ORF">PC118_g11901</name>
    <name evidence="5" type="ORF">PC129_g10345</name>
</gene>
<dbReference type="EMBL" id="MJFZ01000811">
    <property type="protein sequence ID" value="RAW24960.1"/>
    <property type="molecule type" value="Genomic_DNA"/>
</dbReference>
<dbReference type="Proteomes" id="UP000736787">
    <property type="component" value="Unassembled WGS sequence"/>
</dbReference>
<name>A0A329RKW7_9STRA</name>
<sequence>MDRLDDLPVVVLLDLLSFLQDDLAIKLLSKQNVATYHRNGAQICNLAAVSKSWKSAIEFVETHFRDSILAFAFQQGPSKEEEQEHIITTTDDNIKRIPTSNASYGGILQLVWGLFTCSSTGRPTRSLSEEEESRELVSSQRGEMQTQRKAQHVDNELSRLLKEITTAKQSRLRVELWLSDPFDVTIHEHGKFDEDKVLQYWGNIFSNCQYLVRLDLSSIPMESDHLPSILVAISENCANLEELVMPQQTHLTHRRRSVRNVHKVV</sequence>
<reference evidence="6 7" key="1">
    <citation type="submission" date="2018-01" db="EMBL/GenBank/DDBJ databases">
        <title>Draft genome of the strawberry crown rot pathogen Phytophthora cactorum.</title>
        <authorList>
            <person name="Armitage A.D."/>
            <person name="Lysoe E."/>
            <person name="Nellist C.F."/>
            <person name="Harrison R.J."/>
            <person name="Brurberg M.B."/>
        </authorList>
    </citation>
    <scope>NUCLEOTIDE SEQUENCE [LARGE SCALE GENOMIC DNA]</scope>
    <source>
        <strain evidence="6 7">10300</strain>
    </source>
</reference>
<dbReference type="STRING" id="29920.A0A329RKW7"/>
<dbReference type="SUPFAM" id="SSF52047">
    <property type="entry name" value="RNI-like"/>
    <property type="match status" value="1"/>
</dbReference>
<dbReference type="OrthoDB" id="119906at2759"/>
<evidence type="ECO:0000313" key="4">
    <source>
        <dbReference type="EMBL" id="KAG2979179.1"/>
    </source>
</evidence>
<evidence type="ECO:0000256" key="1">
    <source>
        <dbReference type="SAM" id="MobiDB-lite"/>
    </source>
</evidence>